<comment type="caution">
    <text evidence="1">The sequence shown here is derived from an EMBL/GenBank/DDBJ whole genome shotgun (WGS) entry which is preliminary data.</text>
</comment>
<keyword evidence="2" id="KW-1185">Reference proteome</keyword>
<gene>
    <name evidence="1" type="ORF">IHE45_19G160000</name>
</gene>
<dbReference type="Proteomes" id="UP000827976">
    <property type="component" value="Chromosome 19"/>
</dbReference>
<evidence type="ECO:0000313" key="1">
    <source>
        <dbReference type="EMBL" id="KAH7654732.1"/>
    </source>
</evidence>
<name>A0ACB7U346_DIOAL</name>
<organism evidence="1 2">
    <name type="scientific">Dioscorea alata</name>
    <name type="common">Purple yam</name>
    <dbReference type="NCBI Taxonomy" id="55571"/>
    <lineage>
        <taxon>Eukaryota</taxon>
        <taxon>Viridiplantae</taxon>
        <taxon>Streptophyta</taxon>
        <taxon>Embryophyta</taxon>
        <taxon>Tracheophyta</taxon>
        <taxon>Spermatophyta</taxon>
        <taxon>Magnoliopsida</taxon>
        <taxon>Liliopsida</taxon>
        <taxon>Dioscoreales</taxon>
        <taxon>Dioscoreaceae</taxon>
        <taxon>Dioscorea</taxon>
    </lineage>
</organism>
<sequence>MENDCIALPDSIVASCRPYLDMKTGDLMLRDIKHKVEEDIIDEAMHCEISSPSSLSACTSKTISKPSADKDYICETEDYNDIFGNSTIKQSACVIEGETNSLASHGMGITEVSNDLFALGIIRPSAGYHTSTNAAVFTLETDQSHSCVDGDTVESSEHISSSENKEKTLLGVCEYAPAPFGSDSSDATLHANSACIINESCVSVVHKDQYTCVGGGLTEGANGRVAPGIGSDYLEPNETDNLTESCICGNADFKPTCCSEAKLEGTSQGELSEPVVCQDSVIESCHAKIKAHMYCSTLFSAQENEVNAKQNIVDTNQTPL</sequence>
<evidence type="ECO:0000313" key="2">
    <source>
        <dbReference type="Proteomes" id="UP000827976"/>
    </source>
</evidence>
<accession>A0ACB7U346</accession>
<reference evidence="2" key="1">
    <citation type="journal article" date="2022" name="Nat. Commun.">
        <title>Chromosome evolution and the genetic basis of agronomically important traits in greater yam.</title>
        <authorList>
            <person name="Bredeson J.V."/>
            <person name="Lyons J.B."/>
            <person name="Oniyinde I.O."/>
            <person name="Okereke N.R."/>
            <person name="Kolade O."/>
            <person name="Nnabue I."/>
            <person name="Nwadili C.O."/>
            <person name="Hribova E."/>
            <person name="Parker M."/>
            <person name="Nwogha J."/>
            <person name="Shu S."/>
            <person name="Carlson J."/>
            <person name="Kariba R."/>
            <person name="Muthemba S."/>
            <person name="Knop K."/>
            <person name="Barton G.J."/>
            <person name="Sherwood A.V."/>
            <person name="Lopez-Montes A."/>
            <person name="Asiedu R."/>
            <person name="Jamnadass R."/>
            <person name="Muchugi A."/>
            <person name="Goodstein D."/>
            <person name="Egesi C.N."/>
            <person name="Featherston J."/>
            <person name="Asfaw A."/>
            <person name="Simpson G.G."/>
            <person name="Dolezel J."/>
            <person name="Hendre P.S."/>
            <person name="Van Deynze A."/>
            <person name="Kumar P.L."/>
            <person name="Obidiegwu J.E."/>
            <person name="Bhattacharjee R."/>
            <person name="Rokhsar D.S."/>
        </authorList>
    </citation>
    <scope>NUCLEOTIDE SEQUENCE [LARGE SCALE GENOMIC DNA]</scope>
    <source>
        <strain evidence="2">cv. TDa95/00328</strain>
    </source>
</reference>
<proteinExistence type="predicted"/>
<protein>
    <submittedName>
        <fullName evidence="1">Uncharacterized protein</fullName>
    </submittedName>
</protein>
<dbReference type="EMBL" id="CM037029">
    <property type="protein sequence ID" value="KAH7654732.1"/>
    <property type="molecule type" value="Genomic_DNA"/>
</dbReference>